<dbReference type="GO" id="GO:0000981">
    <property type="term" value="F:DNA-binding transcription factor activity, RNA polymerase II-specific"/>
    <property type="evidence" value="ECO:0007669"/>
    <property type="project" value="InterPro"/>
</dbReference>
<dbReference type="FunFam" id="3.30.160.60:FF:002343">
    <property type="entry name" value="Zinc finger protein 33A"/>
    <property type="match status" value="1"/>
</dbReference>
<name>A0AB34KCC4_9PEZI</name>
<proteinExistence type="predicted"/>
<dbReference type="SUPFAM" id="SSF57701">
    <property type="entry name" value="Zn2/Cys6 DNA-binding domain"/>
    <property type="match status" value="1"/>
</dbReference>
<dbReference type="GO" id="GO:0006351">
    <property type="term" value="P:DNA-templated transcription"/>
    <property type="evidence" value="ECO:0007669"/>
    <property type="project" value="InterPro"/>
</dbReference>
<dbReference type="PANTHER" id="PTHR47660:SF2">
    <property type="entry name" value="TRANSCRIPTION FACTOR WITH C2H2 AND ZN(2)-CYS(6) DNA BINDING DOMAIN (EUROFUNG)"/>
    <property type="match status" value="1"/>
</dbReference>
<dbReference type="Pfam" id="PF04082">
    <property type="entry name" value="Fungal_trans"/>
    <property type="match status" value="1"/>
</dbReference>
<evidence type="ECO:0000256" key="3">
    <source>
        <dbReference type="ARBA" id="ARBA00022833"/>
    </source>
</evidence>
<dbReference type="GO" id="GO:0008270">
    <property type="term" value="F:zinc ion binding"/>
    <property type="evidence" value="ECO:0007669"/>
    <property type="project" value="UniProtKB-KW"/>
</dbReference>
<dbReference type="PANTHER" id="PTHR47660">
    <property type="entry name" value="TRANSCRIPTION FACTOR WITH C2H2 AND ZN(2)-CYS(6) DNA BINDING DOMAIN (EUROFUNG)-RELATED-RELATED"/>
    <property type="match status" value="1"/>
</dbReference>
<organism evidence="11 12">
    <name type="scientific">Cladosporium halotolerans</name>
    <dbReference type="NCBI Taxonomy" id="1052096"/>
    <lineage>
        <taxon>Eukaryota</taxon>
        <taxon>Fungi</taxon>
        <taxon>Dikarya</taxon>
        <taxon>Ascomycota</taxon>
        <taxon>Pezizomycotina</taxon>
        <taxon>Dothideomycetes</taxon>
        <taxon>Dothideomycetidae</taxon>
        <taxon>Cladosporiales</taxon>
        <taxon>Cladosporiaceae</taxon>
        <taxon>Cladosporium</taxon>
    </lineage>
</organism>
<dbReference type="InterPro" id="IPR001138">
    <property type="entry name" value="Zn2Cys6_DnaBD"/>
</dbReference>
<feature type="domain" description="C2H2-type" evidence="10">
    <location>
        <begin position="50"/>
        <end position="77"/>
    </location>
</feature>
<evidence type="ECO:0000256" key="2">
    <source>
        <dbReference type="ARBA" id="ARBA00022771"/>
    </source>
</evidence>
<dbReference type="SMART" id="SM00355">
    <property type="entry name" value="ZnF_C2H2"/>
    <property type="match status" value="2"/>
</dbReference>
<keyword evidence="6" id="KW-0539">Nucleus</keyword>
<feature type="region of interest" description="Disordered" evidence="8">
    <location>
        <begin position="257"/>
        <end position="280"/>
    </location>
</feature>
<keyword evidence="3" id="KW-0862">Zinc</keyword>
<dbReference type="InterPro" id="IPR013087">
    <property type="entry name" value="Znf_C2H2_type"/>
</dbReference>
<dbReference type="PROSITE" id="PS50157">
    <property type="entry name" value="ZINC_FINGER_C2H2_2"/>
    <property type="match status" value="2"/>
</dbReference>
<evidence type="ECO:0000256" key="5">
    <source>
        <dbReference type="ARBA" id="ARBA00023163"/>
    </source>
</evidence>
<dbReference type="EMBL" id="JAAQHG020000059">
    <property type="protein sequence ID" value="KAL1582208.1"/>
    <property type="molecule type" value="Genomic_DNA"/>
</dbReference>
<dbReference type="CDD" id="cd00067">
    <property type="entry name" value="GAL4"/>
    <property type="match status" value="1"/>
</dbReference>
<evidence type="ECO:0000256" key="6">
    <source>
        <dbReference type="ARBA" id="ARBA00023242"/>
    </source>
</evidence>
<keyword evidence="12" id="KW-1185">Reference proteome</keyword>
<feature type="domain" description="C2H2-type" evidence="10">
    <location>
        <begin position="22"/>
        <end position="49"/>
    </location>
</feature>
<comment type="caution">
    <text evidence="11">The sequence shown here is derived from an EMBL/GenBank/DDBJ whole genome shotgun (WGS) entry which is preliminary data.</text>
</comment>
<dbReference type="Pfam" id="PF00096">
    <property type="entry name" value="zf-C2H2"/>
    <property type="match status" value="1"/>
</dbReference>
<feature type="compositionally biased region" description="Basic and acidic residues" evidence="8">
    <location>
        <begin position="117"/>
        <end position="136"/>
    </location>
</feature>
<keyword evidence="4" id="KW-0805">Transcription regulation</keyword>
<reference evidence="11 12" key="1">
    <citation type="journal article" date="2020" name="Microbiol. Resour. Announc.">
        <title>Draft Genome Sequence of a Cladosporium Species Isolated from the Mesophotic Ascidian Didemnum maculosum.</title>
        <authorList>
            <person name="Gioti A."/>
            <person name="Siaperas R."/>
            <person name="Nikolaivits E."/>
            <person name="Le Goff G."/>
            <person name="Ouazzani J."/>
            <person name="Kotoulas G."/>
            <person name="Topakas E."/>
        </authorList>
    </citation>
    <scope>NUCLEOTIDE SEQUENCE [LARGE SCALE GENOMIC DNA]</scope>
    <source>
        <strain evidence="11 12">TM138-S3</strain>
    </source>
</reference>
<evidence type="ECO:0000256" key="1">
    <source>
        <dbReference type="ARBA" id="ARBA00022723"/>
    </source>
</evidence>
<evidence type="ECO:0000256" key="7">
    <source>
        <dbReference type="PROSITE-ProRule" id="PRU00042"/>
    </source>
</evidence>
<dbReference type="SMART" id="SM00066">
    <property type="entry name" value="GAL4"/>
    <property type="match status" value="1"/>
</dbReference>
<dbReference type="InterPro" id="IPR036236">
    <property type="entry name" value="Znf_C2H2_sf"/>
</dbReference>
<keyword evidence="1" id="KW-0479">Metal-binding</keyword>
<accession>A0AB34KCC4</accession>
<dbReference type="InterPro" id="IPR036864">
    <property type="entry name" value="Zn2-C6_fun-type_DNA-bd_sf"/>
</dbReference>
<evidence type="ECO:0000313" key="12">
    <source>
        <dbReference type="Proteomes" id="UP000803884"/>
    </source>
</evidence>
<dbReference type="PROSITE" id="PS00028">
    <property type="entry name" value="ZINC_FINGER_C2H2_1"/>
    <property type="match status" value="2"/>
</dbReference>
<dbReference type="RefSeq" id="XP_069225315.1">
    <property type="nucleotide sequence ID" value="XM_069377684.1"/>
</dbReference>
<protein>
    <submittedName>
        <fullName evidence="11">Uncharacterized protein</fullName>
    </submittedName>
</protein>
<dbReference type="GeneID" id="96010522"/>
<evidence type="ECO:0000259" key="10">
    <source>
        <dbReference type="PROSITE" id="PS50157"/>
    </source>
</evidence>
<evidence type="ECO:0000256" key="8">
    <source>
        <dbReference type="SAM" id="MobiDB-lite"/>
    </source>
</evidence>
<dbReference type="Pfam" id="PF00172">
    <property type="entry name" value="Zn_clus"/>
    <property type="match status" value="1"/>
</dbReference>
<evidence type="ECO:0000313" key="11">
    <source>
        <dbReference type="EMBL" id="KAL1582208.1"/>
    </source>
</evidence>
<dbReference type="Gene3D" id="4.10.240.10">
    <property type="entry name" value="Zn(2)-C6 fungal-type DNA-binding domain"/>
    <property type="match status" value="1"/>
</dbReference>
<dbReference type="Proteomes" id="UP000803884">
    <property type="component" value="Unassembled WGS sequence"/>
</dbReference>
<feature type="compositionally biased region" description="Polar residues" evidence="8">
    <location>
        <begin position="257"/>
        <end position="274"/>
    </location>
</feature>
<feature type="domain" description="Zn(2)-C6 fungal-type" evidence="9">
    <location>
        <begin position="89"/>
        <end position="118"/>
    </location>
</feature>
<gene>
    <name evidence="11" type="ORF">WHR41_09080</name>
</gene>
<dbReference type="PROSITE" id="PS50048">
    <property type="entry name" value="ZN2_CY6_FUNGAL_2"/>
    <property type="match status" value="1"/>
</dbReference>
<evidence type="ECO:0000259" key="9">
    <source>
        <dbReference type="PROSITE" id="PS50048"/>
    </source>
</evidence>
<dbReference type="GO" id="GO:0003677">
    <property type="term" value="F:DNA binding"/>
    <property type="evidence" value="ECO:0007669"/>
    <property type="project" value="InterPro"/>
</dbReference>
<dbReference type="SUPFAM" id="SSF57667">
    <property type="entry name" value="beta-beta-alpha zinc fingers"/>
    <property type="match status" value="1"/>
</dbReference>
<dbReference type="Gene3D" id="3.30.160.60">
    <property type="entry name" value="Classic Zinc Finger"/>
    <property type="match status" value="1"/>
</dbReference>
<keyword evidence="2 7" id="KW-0863">Zinc-finger</keyword>
<evidence type="ECO:0000256" key="4">
    <source>
        <dbReference type="ARBA" id="ARBA00023015"/>
    </source>
</evidence>
<dbReference type="AlphaFoldDB" id="A0AB34KCC4"/>
<dbReference type="InterPro" id="IPR007219">
    <property type="entry name" value="XnlR_reg_dom"/>
</dbReference>
<feature type="region of interest" description="Disordered" evidence="8">
    <location>
        <begin position="117"/>
        <end position="141"/>
    </location>
</feature>
<sequence length="886" mass="100208">MATEESAVTDEGSSEQRPRQEHRCFVCNRTYERVDHLNRHLKSHDNERAYKCSDCGKGFNRADLLNRHRSSHENAAQGERSVRRRTEKACQACIKSKTKCDEDRPCKRCKARDVPCVETEQRQEQERRASTARDGNDDTSLALPPYDGLQAADNAAEAHTDPTFASNGQLPVAAPLMQDPIINVGHSTFDPAFPEFFEHIMMPFGAGDSITHESIVAPPDVSNLTQDMYFDATDLDFSFLENPASWTPMPFNDIQIESPQTQQKTTRTPNSEAGSRSEAIKRSPWSWNSWIPPRGVGAFSDMADLNVNQDRVDAADQLTSPGARQVFHCSLDQNNRDQMIRIVTQCTVHKLKMPSFPSLRLLEDLIDVSLLEDTYAIDSHIHIPTFEPQKIRTELLLALTARGAAFVSFPPIWKMGMVLQEVVRYAIASEFERDNSTTRELQSVTTSLMWVNTGVWSGFRRSTEIAASFLQPPVTMLAWSNAFSKTRYKPVYPAQDDSAEVLESKWRTWSEQEGWKRLVFHTFLHDSQTMLVHMRAPLIATAQMLLPLPCSRELWQAPNAHAWRSAFLAQEATPREDLPSLVELFGDPELLGKVQFYTDKGLCQLLIAHSLAHEIFEYRQQAQILRRSGEKRRRDRGLSHMSRRRDLYEDLTTFLTHCETDENTPPEISFVLEFLMMSLHVSLDDVQLFAGRSGEVEARRVYPIVRTWTQDAESRRAVWHAGQVFFHAQRFEKTRLRDFYAVAIYHATLTLWVWGMVTSGTSRQSGLQTPVDSGVVTLSTQQHSLGTPRTQAKVPLNRPEDRATKAFIQVGHGTPGLTRALRPPNEMPDARSSTASEKFCSLSESRELMATAADVFKTNYPHTKGGLPPLVANLTSLLDELGNLST</sequence>
<keyword evidence="5" id="KW-0804">Transcription</keyword>